<dbReference type="Pfam" id="PF11104">
    <property type="entry name" value="PilM_2"/>
    <property type="match status" value="1"/>
</dbReference>
<proteinExistence type="predicted"/>
<dbReference type="NCBIfam" id="TIGR01175">
    <property type="entry name" value="pilM"/>
    <property type="match status" value="1"/>
</dbReference>
<gene>
    <name evidence="2" type="primary">pilM</name>
    <name evidence="2" type="ORF">ENN98_05685</name>
</gene>
<dbReference type="AlphaFoldDB" id="A0A7C2THL6"/>
<dbReference type="InterPro" id="IPR050696">
    <property type="entry name" value="FtsA/MreB"/>
</dbReference>
<dbReference type="InterPro" id="IPR005883">
    <property type="entry name" value="PilM"/>
</dbReference>
<dbReference type="PANTHER" id="PTHR32432:SF3">
    <property type="entry name" value="ETHANOLAMINE UTILIZATION PROTEIN EUTJ"/>
    <property type="match status" value="1"/>
</dbReference>
<dbReference type="Proteomes" id="UP000885986">
    <property type="component" value="Unassembled WGS sequence"/>
</dbReference>
<dbReference type="EMBL" id="DSDS01000132">
    <property type="protein sequence ID" value="HET98168.1"/>
    <property type="molecule type" value="Genomic_DNA"/>
</dbReference>
<sequence length="375" mass="40102">MAPKMPQLKLSLPSLGGLTSRFSLPFMARGEALALGLDIGSHAVKACELQRSGSGYLLKSLGSALMPPDTIEDGALVEPAAVAGVIGNLLGNLGSRNKKVAISVSGYSVIVKKINLRVMSSEELEKHLHEEAEQYIPFDIDDVYLDCQDLHTNTGEDDHTDIMLVAAKKELVDGYLGMLEDLGLETVVVDVDAFALENAFEAAGGPDESAVLVDIGASKMNINIVSGGASALARDVILGGRQLTEQIQRALDISFEEAEEIKLGLTPAPENARQRVEKIVLEACRQWSAEIKRALDFHQTTSPEQAVERIVLSGGGANIAGLADLFSQENNLPTTIFNPFARAVVDQKRIDPAYLRAVAPSMAQAAGLATRLVEF</sequence>
<dbReference type="PIRSF" id="PIRSF019169">
    <property type="entry name" value="PilM"/>
    <property type="match status" value="1"/>
</dbReference>
<feature type="domain" description="SHS2" evidence="1">
    <location>
        <begin position="34"/>
        <end position="200"/>
    </location>
</feature>
<evidence type="ECO:0000313" key="2">
    <source>
        <dbReference type="EMBL" id="HET98168.1"/>
    </source>
</evidence>
<reference evidence="2" key="1">
    <citation type="journal article" date="2020" name="mSystems">
        <title>Genome- and Community-Level Interaction Insights into Carbon Utilization and Element Cycling Functions of Hydrothermarchaeota in Hydrothermal Sediment.</title>
        <authorList>
            <person name="Zhou Z."/>
            <person name="Liu Y."/>
            <person name="Xu W."/>
            <person name="Pan J."/>
            <person name="Luo Z.H."/>
            <person name="Li M."/>
        </authorList>
    </citation>
    <scope>NUCLEOTIDE SEQUENCE [LARGE SCALE GENOMIC DNA]</scope>
    <source>
        <strain evidence="2">SpSt-1224</strain>
    </source>
</reference>
<dbReference type="Gene3D" id="3.30.1490.300">
    <property type="match status" value="1"/>
</dbReference>
<dbReference type="InterPro" id="IPR003494">
    <property type="entry name" value="SHS2_FtsA"/>
</dbReference>
<dbReference type="PANTHER" id="PTHR32432">
    <property type="entry name" value="CELL DIVISION PROTEIN FTSA-RELATED"/>
    <property type="match status" value="1"/>
</dbReference>
<comment type="caution">
    <text evidence="2">The sequence shown here is derived from an EMBL/GenBank/DDBJ whole genome shotgun (WGS) entry which is preliminary data.</text>
</comment>
<protein>
    <submittedName>
        <fullName evidence="2">Type IV pilus assembly protein PilM</fullName>
    </submittedName>
</protein>
<dbReference type="InterPro" id="IPR043129">
    <property type="entry name" value="ATPase_NBD"/>
</dbReference>
<evidence type="ECO:0000259" key="1">
    <source>
        <dbReference type="SMART" id="SM00842"/>
    </source>
</evidence>
<dbReference type="SUPFAM" id="SSF53067">
    <property type="entry name" value="Actin-like ATPase domain"/>
    <property type="match status" value="2"/>
</dbReference>
<accession>A0A7C2THL6</accession>
<dbReference type="Gene3D" id="3.30.420.40">
    <property type="match status" value="2"/>
</dbReference>
<dbReference type="GO" id="GO:0051301">
    <property type="term" value="P:cell division"/>
    <property type="evidence" value="ECO:0007669"/>
    <property type="project" value="InterPro"/>
</dbReference>
<name>A0A7C2THL6_9BACT</name>
<dbReference type="SMART" id="SM00842">
    <property type="entry name" value="FtsA"/>
    <property type="match status" value="1"/>
</dbReference>
<dbReference type="CDD" id="cd24049">
    <property type="entry name" value="ASKHA_NBD_PilM"/>
    <property type="match status" value="1"/>
</dbReference>
<organism evidence="2">
    <name type="scientific">Desulfurivibrio alkaliphilus</name>
    <dbReference type="NCBI Taxonomy" id="427923"/>
    <lineage>
        <taxon>Bacteria</taxon>
        <taxon>Pseudomonadati</taxon>
        <taxon>Thermodesulfobacteriota</taxon>
        <taxon>Desulfobulbia</taxon>
        <taxon>Desulfobulbales</taxon>
        <taxon>Desulfobulbaceae</taxon>
        <taxon>Desulfurivibrio</taxon>
    </lineage>
</organism>